<accession>A0ACC5VYX2</accession>
<sequence length="76" mass="8795">MSIEQNIHTTSTAELKAMLNDSVEIIDEIRAELDAREAQAQELEKMDSLVIEARPRLQEIRGFFALVLDELRARRR</sequence>
<evidence type="ECO:0000313" key="2">
    <source>
        <dbReference type="Proteomes" id="UP001319846"/>
    </source>
</evidence>
<evidence type="ECO:0000313" key="1">
    <source>
        <dbReference type="EMBL" id="MBZ5488944.1"/>
    </source>
</evidence>
<protein>
    <submittedName>
        <fullName evidence="1">Uncharacterized protein</fullName>
    </submittedName>
</protein>
<reference evidence="1" key="1">
    <citation type="submission" date="2020-06" db="EMBL/GenBank/DDBJ databases">
        <title>Whole Genome Sequence of Halomonas aquamarina MB598.</title>
        <authorList>
            <person name="Pervaiz M."/>
            <person name="Fariq A."/>
            <person name="Yasmin A."/>
            <person name="Welch M."/>
        </authorList>
    </citation>
    <scope>NUCLEOTIDE SEQUENCE</scope>
    <source>
        <strain evidence="1">MB598</strain>
    </source>
</reference>
<proteinExistence type="predicted"/>
<gene>
    <name evidence="1" type="ORF">HW452_15575</name>
</gene>
<name>A0ACC5VYX2_9GAMM</name>
<dbReference type="Proteomes" id="UP001319846">
    <property type="component" value="Unassembled WGS sequence"/>
</dbReference>
<dbReference type="EMBL" id="JABYQT010000013">
    <property type="protein sequence ID" value="MBZ5488944.1"/>
    <property type="molecule type" value="Genomic_DNA"/>
</dbReference>
<comment type="caution">
    <text evidence="1">The sequence shown here is derived from an EMBL/GenBank/DDBJ whole genome shotgun (WGS) entry which is preliminary data.</text>
</comment>
<keyword evidence="2" id="KW-1185">Reference proteome</keyword>
<organism evidence="1 2">
    <name type="scientific">Vreelandella aquamarina</name>
    <dbReference type="NCBI Taxonomy" id="77097"/>
    <lineage>
        <taxon>Bacteria</taxon>
        <taxon>Pseudomonadati</taxon>
        <taxon>Pseudomonadota</taxon>
        <taxon>Gammaproteobacteria</taxon>
        <taxon>Oceanospirillales</taxon>
        <taxon>Halomonadaceae</taxon>
        <taxon>Vreelandella</taxon>
    </lineage>
</organism>